<reference evidence="1 2" key="1">
    <citation type="journal article" date="2010" name="ChemBioChem">
        <title>Cloning and characterization of the biosynthetic gene cluster of 16-membered macrolide antibiotic FD-891: involvement of a dual functional cytochrome P450 monooxygenase catalyzing epoxidation and hydroxylation.</title>
        <authorList>
            <person name="Kudo F."/>
            <person name="Motegi A."/>
            <person name="Mizoue K."/>
            <person name="Eguchi T."/>
        </authorList>
    </citation>
    <scope>NUCLEOTIDE SEQUENCE [LARGE SCALE GENOMIC DNA]</scope>
    <source>
        <strain evidence="1 2">A-8890</strain>
    </source>
</reference>
<evidence type="ECO:0000313" key="1">
    <source>
        <dbReference type="EMBL" id="BBC28712.1"/>
    </source>
</evidence>
<name>A0ABN5V7H4_9ACTN</name>
<gene>
    <name evidence="1" type="ORF">SGFS_000030</name>
</gene>
<dbReference type="RefSeq" id="WP_286246562.1">
    <property type="nucleotide sequence ID" value="NZ_AP018448.1"/>
</dbReference>
<organism evidence="1 2">
    <name type="scientific">Streptomyces graminofaciens</name>
    <dbReference type="NCBI Taxonomy" id="68212"/>
    <lineage>
        <taxon>Bacteria</taxon>
        <taxon>Bacillati</taxon>
        <taxon>Actinomycetota</taxon>
        <taxon>Actinomycetes</taxon>
        <taxon>Kitasatosporales</taxon>
        <taxon>Streptomycetaceae</taxon>
        <taxon>Streptomyces</taxon>
    </lineage>
</organism>
<keyword evidence="2" id="KW-1185">Reference proteome</keyword>
<dbReference type="EMBL" id="AP018448">
    <property type="protein sequence ID" value="BBC28712.1"/>
    <property type="molecule type" value="Genomic_DNA"/>
</dbReference>
<protein>
    <submittedName>
        <fullName evidence="1">Uncharacterized protein</fullName>
    </submittedName>
</protein>
<proteinExistence type="predicted"/>
<sequence length="57" mass="6349">MFPDPEPDVHAHLDADPRCTCTLLRCGGSVLSPGCPSHGMTSQRTFTWHFADRCPHR</sequence>
<evidence type="ECO:0000313" key="2">
    <source>
        <dbReference type="Proteomes" id="UP001321542"/>
    </source>
</evidence>
<reference evidence="1 2" key="2">
    <citation type="journal article" date="2023" name="ChemBioChem">
        <title>Acyltransferase Domain Exchange between Two Independent Type I Polyketide Synthases in the Same Producer Strain of Macrolide Antibiotics.</title>
        <authorList>
            <person name="Kudo F."/>
            <person name="Kishikawa K."/>
            <person name="Tsuboi K."/>
            <person name="Kido T."/>
            <person name="Usui T."/>
            <person name="Hashimoto J."/>
            <person name="Shin-Ya K."/>
            <person name="Miyanaga A."/>
            <person name="Eguchi T."/>
        </authorList>
    </citation>
    <scope>NUCLEOTIDE SEQUENCE [LARGE SCALE GENOMIC DNA]</scope>
    <source>
        <strain evidence="1 2">A-8890</strain>
    </source>
</reference>
<accession>A0ABN5V7H4</accession>
<dbReference type="Proteomes" id="UP001321542">
    <property type="component" value="Chromosome"/>
</dbReference>